<dbReference type="AlphaFoldDB" id="A0A1H0HVA1"/>
<dbReference type="SUPFAM" id="SSF55729">
    <property type="entry name" value="Acyl-CoA N-acyltransferases (Nat)"/>
    <property type="match status" value="1"/>
</dbReference>
<dbReference type="Pfam" id="PF13523">
    <property type="entry name" value="Acetyltransf_8"/>
    <property type="match status" value="1"/>
</dbReference>
<sequence>MISVQPLQRADLGLLAAWLAEPLVHRWWAEDPAGVEARYGPAIDGDDPTALYLGLEDGVPFGFVQVYRFADEPGYTTELSEVCPVPAGALSIDYLVGSPDARGRGLGTALIRAAVDRGFADHPDAHDVLVPVHAENHASRRALEKAGFTQVAEGELEPDNPQDTRDHVVHRRRRATSG</sequence>
<keyword evidence="4" id="KW-0808">Transferase</keyword>
<dbReference type="PANTHER" id="PTHR31438">
    <property type="entry name" value="LYSINE N-ACYLTRANSFERASE C17G9.06C-RELATED"/>
    <property type="match status" value="1"/>
</dbReference>
<evidence type="ECO:0000256" key="2">
    <source>
        <dbReference type="SAM" id="MobiDB-lite"/>
    </source>
</evidence>
<dbReference type="GO" id="GO:0016410">
    <property type="term" value="F:N-acyltransferase activity"/>
    <property type="evidence" value="ECO:0007669"/>
    <property type="project" value="TreeGrafter"/>
</dbReference>
<evidence type="ECO:0000313" key="5">
    <source>
        <dbReference type="Proteomes" id="UP000199088"/>
    </source>
</evidence>
<dbReference type="InterPro" id="IPR000182">
    <property type="entry name" value="GNAT_dom"/>
</dbReference>
<dbReference type="GO" id="GO:0046677">
    <property type="term" value="P:response to antibiotic"/>
    <property type="evidence" value="ECO:0007669"/>
    <property type="project" value="UniProtKB-KW"/>
</dbReference>
<feature type="domain" description="N-acetyltransferase" evidence="3">
    <location>
        <begin position="2"/>
        <end position="175"/>
    </location>
</feature>
<evidence type="ECO:0000259" key="3">
    <source>
        <dbReference type="PROSITE" id="PS51186"/>
    </source>
</evidence>
<protein>
    <submittedName>
        <fullName evidence="4">Aminoglycoside 6'-N-acetyltransferase</fullName>
    </submittedName>
</protein>
<dbReference type="EMBL" id="FNIR01000004">
    <property type="protein sequence ID" value="SDO23087.1"/>
    <property type="molecule type" value="Genomic_DNA"/>
</dbReference>
<dbReference type="CDD" id="cd04301">
    <property type="entry name" value="NAT_SF"/>
    <property type="match status" value="1"/>
</dbReference>
<dbReference type="PANTHER" id="PTHR31438:SF1">
    <property type="entry name" value="LYSINE N-ACYLTRANSFERASE C17G9.06C-RELATED"/>
    <property type="match status" value="1"/>
</dbReference>
<keyword evidence="1" id="KW-0046">Antibiotic resistance</keyword>
<proteinExistence type="predicted"/>
<dbReference type="InterPro" id="IPR016181">
    <property type="entry name" value="Acyl_CoA_acyltransferase"/>
</dbReference>
<reference evidence="5" key="1">
    <citation type="submission" date="2016-10" db="EMBL/GenBank/DDBJ databases">
        <authorList>
            <person name="Varghese N."/>
            <person name="Submissions S."/>
        </authorList>
    </citation>
    <scope>NUCLEOTIDE SEQUENCE [LARGE SCALE GENOMIC DNA]</scope>
    <source>
        <strain evidence="5">DSM 45843</strain>
    </source>
</reference>
<evidence type="ECO:0000256" key="1">
    <source>
        <dbReference type="ARBA" id="ARBA00023251"/>
    </source>
</evidence>
<dbReference type="OrthoDB" id="9814648at2"/>
<accession>A0A1H0HVA1</accession>
<keyword evidence="5" id="KW-1185">Reference proteome</keyword>
<feature type="region of interest" description="Disordered" evidence="2">
    <location>
        <begin position="152"/>
        <end position="178"/>
    </location>
</feature>
<name>A0A1H0HVA1_9ACTN</name>
<evidence type="ECO:0000313" key="4">
    <source>
        <dbReference type="EMBL" id="SDO23087.1"/>
    </source>
</evidence>
<organism evidence="4 5">
    <name type="scientific">Klenkia soli</name>
    <dbReference type="NCBI Taxonomy" id="1052260"/>
    <lineage>
        <taxon>Bacteria</taxon>
        <taxon>Bacillati</taxon>
        <taxon>Actinomycetota</taxon>
        <taxon>Actinomycetes</taxon>
        <taxon>Geodermatophilales</taxon>
        <taxon>Geodermatophilaceae</taxon>
        <taxon>Klenkia</taxon>
    </lineage>
</organism>
<dbReference type="PROSITE" id="PS51186">
    <property type="entry name" value="GNAT"/>
    <property type="match status" value="1"/>
</dbReference>
<dbReference type="Gene3D" id="3.40.630.30">
    <property type="match status" value="1"/>
</dbReference>
<dbReference type="STRING" id="1052260.SAMN05660199_01584"/>
<dbReference type="Proteomes" id="UP000199088">
    <property type="component" value="Unassembled WGS sequence"/>
</dbReference>
<feature type="compositionally biased region" description="Basic residues" evidence="2">
    <location>
        <begin position="168"/>
        <end position="178"/>
    </location>
</feature>
<gene>
    <name evidence="4" type="ORF">SAMN05660199_01584</name>
</gene>